<proteinExistence type="predicted"/>
<accession>A0A7H8RE73</accession>
<dbReference type="PANTHER" id="PTHR10067:SF9">
    <property type="entry name" value="PHOSPHATIDYLSERINE DECARBOXYLASE FAMILY PROTEIN (AFU_ORTHOLOGUE AFUA_7G01730)"/>
    <property type="match status" value="1"/>
</dbReference>
<gene>
    <name evidence="4" type="ORF">TRUGW13939_11860</name>
</gene>
<dbReference type="Proteomes" id="UP000509510">
    <property type="component" value="Chromosome VI"/>
</dbReference>
<dbReference type="GO" id="GO:0004609">
    <property type="term" value="F:phosphatidylserine decarboxylase activity"/>
    <property type="evidence" value="ECO:0007669"/>
    <property type="project" value="InterPro"/>
</dbReference>
<evidence type="ECO:0000313" key="5">
    <source>
        <dbReference type="Proteomes" id="UP000509510"/>
    </source>
</evidence>
<evidence type="ECO:0000313" key="4">
    <source>
        <dbReference type="EMBL" id="QKX64684.1"/>
    </source>
</evidence>
<dbReference type="PANTHER" id="PTHR10067">
    <property type="entry name" value="PHOSPHATIDYLSERINE DECARBOXYLASE"/>
    <property type="match status" value="1"/>
</dbReference>
<dbReference type="Pfam" id="PF12588">
    <property type="entry name" value="PSDC"/>
    <property type="match status" value="1"/>
</dbReference>
<evidence type="ECO:0000259" key="3">
    <source>
        <dbReference type="Pfam" id="PF12588"/>
    </source>
</evidence>
<dbReference type="Pfam" id="PF02666">
    <property type="entry name" value="PS_Dcarbxylase"/>
    <property type="match status" value="1"/>
</dbReference>
<evidence type="ECO:0000256" key="2">
    <source>
        <dbReference type="ARBA" id="ARBA00023239"/>
    </source>
</evidence>
<keyword evidence="5" id="KW-1185">Reference proteome</keyword>
<name>A0A7H8RE73_TALRU</name>
<dbReference type="EMBL" id="CP055903">
    <property type="protein sequence ID" value="QKX64684.1"/>
    <property type="molecule type" value="Genomic_DNA"/>
</dbReference>
<dbReference type="RefSeq" id="XP_035350857.1">
    <property type="nucleotide sequence ID" value="XM_035494964.1"/>
</dbReference>
<dbReference type="InterPro" id="IPR022237">
    <property type="entry name" value="PsiD-like"/>
</dbReference>
<reference evidence="5" key="1">
    <citation type="submission" date="2020-06" db="EMBL/GenBank/DDBJ databases">
        <title>A chromosome-scale genome assembly of Talaromyces rugulosus W13939.</title>
        <authorList>
            <person name="Wang B."/>
            <person name="Guo L."/>
            <person name="Ye K."/>
            <person name="Wang L."/>
        </authorList>
    </citation>
    <scope>NUCLEOTIDE SEQUENCE [LARGE SCALE GENOMIC DNA]</scope>
    <source>
        <strain evidence="5">W13939</strain>
    </source>
</reference>
<dbReference type="AlphaFoldDB" id="A0A7H8RE73"/>
<keyword evidence="1" id="KW-0210">Decarboxylase</keyword>
<sequence>MASTAVQVPPRDPWSSKDFGAIDKWRANVIKKAAVRPASELDPVVLKFLDLLQNKELGLGDLANKMLNEVPSTPTYDFDPSGEFGRMSDYQQMVQCINQILYTAPSWDLPAYKVGLIGVPFNALFNWPMATESGYRFFKNSKVNACLKDILQAHGMYLRSPNSKSVLPSWFTDEPLQIMTAKASPCWPDGVKKTFKDIYVCTPNDPTKCWGFKSWDDFFSRELRKGVRPVDKPDRNHDPFESSKAVIANACESVVYRCQEKVQKKDQFWLKGQPYSLADMLNFDESVDTFVGGTVYQAWLAAECYHRWHSPVTGTVKKIVHVPGTYFSELRGYGFPEVAGDPNIPDPSGPNLSQRYITAVATRALIFIEADNPTIGLMCFIAVGMDEISSCQVTVNENQSVMKGDELGMFHLGGSSHCLVFRQGVHLALTRAAQPPYSDTEFDKHTIIPVNSWLAYAQPA</sequence>
<organism evidence="4 5">
    <name type="scientific">Talaromyces rugulosus</name>
    <name type="common">Penicillium rugulosum</name>
    <dbReference type="NCBI Taxonomy" id="121627"/>
    <lineage>
        <taxon>Eukaryota</taxon>
        <taxon>Fungi</taxon>
        <taxon>Dikarya</taxon>
        <taxon>Ascomycota</taxon>
        <taxon>Pezizomycotina</taxon>
        <taxon>Eurotiomycetes</taxon>
        <taxon>Eurotiomycetidae</taxon>
        <taxon>Eurotiales</taxon>
        <taxon>Trichocomaceae</taxon>
        <taxon>Talaromyces</taxon>
        <taxon>Talaromyces sect. Islandici</taxon>
    </lineage>
</organism>
<dbReference type="OrthoDB" id="5973539at2759"/>
<dbReference type="GO" id="GO:0006646">
    <property type="term" value="P:phosphatidylethanolamine biosynthetic process"/>
    <property type="evidence" value="ECO:0007669"/>
    <property type="project" value="TreeGrafter"/>
</dbReference>
<keyword evidence="2" id="KW-0456">Lyase</keyword>
<dbReference type="GeneID" id="55999336"/>
<feature type="domain" description="L-tryptophan decarboxylase PsiD-like" evidence="3">
    <location>
        <begin position="43"/>
        <end position="174"/>
    </location>
</feature>
<dbReference type="KEGG" id="trg:TRUGW13939_11860"/>
<protein>
    <recommendedName>
        <fullName evidence="3">L-tryptophan decarboxylase PsiD-like domain-containing protein</fullName>
    </recommendedName>
</protein>
<evidence type="ECO:0000256" key="1">
    <source>
        <dbReference type="ARBA" id="ARBA00022793"/>
    </source>
</evidence>
<dbReference type="GO" id="GO:0005739">
    <property type="term" value="C:mitochondrion"/>
    <property type="evidence" value="ECO:0007669"/>
    <property type="project" value="TreeGrafter"/>
</dbReference>
<dbReference type="InterPro" id="IPR003817">
    <property type="entry name" value="PS_Dcarbxylase"/>
</dbReference>